<name>A0A162JM46_9HYPO</name>
<dbReference type="GO" id="GO:0031931">
    <property type="term" value="C:TORC1 complex"/>
    <property type="evidence" value="ECO:0007669"/>
    <property type="project" value="InterPro"/>
</dbReference>
<comment type="caution">
    <text evidence="6">The sequence shown here is derived from an EMBL/GenBank/DDBJ whole genome shotgun (WGS) entry which is preliminary data.</text>
</comment>
<dbReference type="InterPro" id="IPR015943">
    <property type="entry name" value="WD40/YVTN_repeat-like_dom_sf"/>
</dbReference>
<keyword evidence="2 4" id="KW-0853">WD repeat</keyword>
<dbReference type="PANTHER" id="PTHR19842:SF2">
    <property type="entry name" value="WD REPEAT PROTEIN (AFU_ORTHOLOGUE AFUA_5G04300)"/>
    <property type="match status" value="1"/>
</dbReference>
<dbReference type="InterPro" id="IPR019775">
    <property type="entry name" value="WD40_repeat_CS"/>
</dbReference>
<dbReference type="Proteomes" id="UP000076863">
    <property type="component" value="Unassembled WGS sequence"/>
</dbReference>
<feature type="region of interest" description="Disordered" evidence="5">
    <location>
        <begin position="225"/>
        <end position="259"/>
    </location>
</feature>
<feature type="region of interest" description="Disordered" evidence="5">
    <location>
        <begin position="906"/>
        <end position="943"/>
    </location>
</feature>
<evidence type="ECO:0000256" key="2">
    <source>
        <dbReference type="ARBA" id="ARBA00022574"/>
    </source>
</evidence>
<evidence type="ECO:0000313" key="6">
    <source>
        <dbReference type="EMBL" id="OAA44043.1"/>
    </source>
</evidence>
<dbReference type="EMBL" id="AZHA01000011">
    <property type="protein sequence ID" value="OAA44043.1"/>
    <property type="molecule type" value="Genomic_DNA"/>
</dbReference>
<dbReference type="Pfam" id="PF00400">
    <property type="entry name" value="WD40"/>
    <property type="match status" value="1"/>
</dbReference>
<dbReference type="InterPro" id="IPR001680">
    <property type="entry name" value="WD40_rpt"/>
</dbReference>
<dbReference type="GO" id="GO:0031929">
    <property type="term" value="P:TOR signaling"/>
    <property type="evidence" value="ECO:0007669"/>
    <property type="project" value="InterPro"/>
</dbReference>
<dbReference type="OrthoDB" id="10248252at2759"/>
<keyword evidence="7" id="KW-1185">Reference proteome</keyword>
<evidence type="ECO:0000256" key="3">
    <source>
        <dbReference type="ARBA" id="ARBA00022737"/>
    </source>
</evidence>
<accession>A0A162JM46</accession>
<dbReference type="AlphaFoldDB" id="A0A162JM46"/>
<reference evidence="6 7" key="1">
    <citation type="journal article" date="2016" name="Genome Biol. Evol.">
        <title>Divergent and convergent evolution of fungal pathogenicity.</title>
        <authorList>
            <person name="Shang Y."/>
            <person name="Xiao G."/>
            <person name="Zheng P."/>
            <person name="Cen K."/>
            <person name="Zhan S."/>
            <person name="Wang C."/>
        </authorList>
    </citation>
    <scope>NUCLEOTIDE SEQUENCE [LARGE SCALE GENOMIC DNA]</scope>
    <source>
        <strain evidence="6 7">RCEF 3172</strain>
    </source>
</reference>
<feature type="region of interest" description="Disordered" evidence="5">
    <location>
        <begin position="33"/>
        <end position="87"/>
    </location>
</feature>
<feature type="compositionally biased region" description="Pro residues" evidence="5">
    <location>
        <begin position="911"/>
        <end position="922"/>
    </location>
</feature>
<feature type="compositionally biased region" description="Polar residues" evidence="5">
    <location>
        <begin position="74"/>
        <end position="85"/>
    </location>
</feature>
<evidence type="ECO:0000313" key="7">
    <source>
        <dbReference type="Proteomes" id="UP000076863"/>
    </source>
</evidence>
<keyword evidence="3" id="KW-0677">Repeat</keyword>
<feature type="repeat" description="WD" evidence="4">
    <location>
        <begin position="806"/>
        <end position="847"/>
    </location>
</feature>
<organism evidence="6 7">
    <name type="scientific">Beauveria brongniartii RCEF 3172</name>
    <dbReference type="NCBI Taxonomy" id="1081107"/>
    <lineage>
        <taxon>Eukaryota</taxon>
        <taxon>Fungi</taxon>
        <taxon>Dikarya</taxon>
        <taxon>Ascomycota</taxon>
        <taxon>Pezizomycotina</taxon>
        <taxon>Sordariomycetes</taxon>
        <taxon>Hypocreomycetidae</taxon>
        <taxon>Hypocreales</taxon>
        <taxon>Cordycipitaceae</taxon>
        <taxon>Beauveria</taxon>
        <taxon>Beauveria brongniartii</taxon>
    </lineage>
</organism>
<dbReference type="InterPro" id="IPR037588">
    <property type="entry name" value="MLST8"/>
</dbReference>
<comment type="similarity">
    <text evidence="1">Belongs to the WD repeat LST8 family.</text>
</comment>
<dbReference type="PROSITE" id="PS00678">
    <property type="entry name" value="WD_REPEATS_1"/>
    <property type="match status" value="1"/>
</dbReference>
<gene>
    <name evidence="6" type="ORF">BBO_04399</name>
</gene>
<dbReference type="InterPro" id="IPR036322">
    <property type="entry name" value="WD40_repeat_dom_sf"/>
</dbReference>
<proteinExistence type="inferred from homology"/>
<dbReference type="PANTHER" id="PTHR19842">
    <property type="entry name" value="G BETA-LIKE PROTEIN GBL"/>
    <property type="match status" value="1"/>
</dbReference>
<sequence>MNARRRGELWPKFNDPNVSKRLLNLALKDLPRIRPSSISSSSTSSQHTGGSSKHQQVEMESSEEGPAAKRRRLSSSTPGACTSSQARKEKYMTILRTRLLPHVIRAVNTLPPTGLKLPEIAVNSATILAKRFLSNIGNDSRLLMTDDAATTEQQALETVQQLSLLPEYHVAEPIDDGSAVIKQEQKALPSIDQIPPVSATHAVSEVSEVSQTPAVSVASVLPARPTPFGLTPAQPPSRSSRPLRKPYKPRVRRETSPRPDPLWTRLALRPYLSARDRYALQQGSQIALTKAEHLRNRPAVFHVDFSAAEIAIMVGEMTRRVKRDIPSTSVALRQLCLKFPVPELVEGKLPGRTEEDVRHFCSDLMANKAADPRSARILSLHREVTQENKDHQRESKLSSLLFARELAGNAGMGRTRRYVNLQSTFKQIREDVLENAIGQFAEFTNCAGDISTMTWVPHQNIICGTTTHSDAHNQQYNKAGNLLLCSTSKADLRAFPDHRIPRPLVTKGENSSEAMRESQDPWIYSSVVSSDYDKVLGFAYTSSFDKTIKVWKVDEDGGSMQAVATFEHNGNVNFVAVAKDGSGRVAAAADTTSEAIRIYTMDPNNIAESSYYSISCSRNDADGSDKWAYCPATVQWGIAPGSQHLLLVGYSPRSFSGDEQDIPNDKLQTGEIMLWDARDRRKIPVLTATTANVFEVAWHPTLCGFVAGTSPVGLHIDQGVRTQVHVFRQDRAQHIDGAYSEYQKLDCFASDINELSIVSNSMQSAYITAACTDGKVYVWDMALGDKPIHVLKHGSPLEEVLQPEEREREDTGVKFTAWGSDLSRLYTGSSDGVVKVWNIRNRRRPFVRDLLRAPGPISCGSFSPDYSKLAIGDATGRLFLFSTTKEQQFEERFSRVHQITKQLVHRSRPFTPHPDPPPPPPVHDADAMLLDGTNNNDDDDDTADSAMYARRRYLDTQQLTLHRNPVIGAVQGPQYAASGHFLRDAHLDDDPAAPLLTKYERLQLESRHSVLGGAACLRRRSLRRLVPAAAVVDDATEQQHRGNVARDFDVAALDEADWDELVRAGALLDIGDAGEDWGFTYEDSPAVYDDANAYDMETES</sequence>
<dbReference type="GO" id="GO:0031932">
    <property type="term" value="C:TORC2 complex"/>
    <property type="evidence" value="ECO:0007669"/>
    <property type="project" value="InterPro"/>
</dbReference>
<dbReference type="GO" id="GO:0032956">
    <property type="term" value="P:regulation of actin cytoskeleton organization"/>
    <property type="evidence" value="ECO:0007669"/>
    <property type="project" value="TreeGrafter"/>
</dbReference>
<evidence type="ECO:0000256" key="5">
    <source>
        <dbReference type="SAM" id="MobiDB-lite"/>
    </source>
</evidence>
<dbReference type="SUPFAM" id="SSF50978">
    <property type="entry name" value="WD40 repeat-like"/>
    <property type="match status" value="1"/>
</dbReference>
<feature type="compositionally biased region" description="Basic residues" evidence="5">
    <location>
        <begin position="241"/>
        <end position="251"/>
    </location>
</feature>
<dbReference type="Gene3D" id="2.130.10.10">
    <property type="entry name" value="YVTN repeat-like/Quinoprotein amine dehydrogenase"/>
    <property type="match status" value="1"/>
</dbReference>
<evidence type="ECO:0000256" key="1">
    <source>
        <dbReference type="ARBA" id="ARBA00009890"/>
    </source>
</evidence>
<dbReference type="SMART" id="SM00320">
    <property type="entry name" value="WD40"/>
    <property type="match status" value="5"/>
</dbReference>
<evidence type="ECO:0000256" key="4">
    <source>
        <dbReference type="PROSITE-ProRule" id="PRU00221"/>
    </source>
</evidence>
<protein>
    <submittedName>
        <fullName evidence="6">Rik1-associated factor 1</fullName>
    </submittedName>
</protein>
<dbReference type="PROSITE" id="PS50082">
    <property type="entry name" value="WD_REPEATS_2"/>
    <property type="match status" value="1"/>
</dbReference>
<feature type="compositionally biased region" description="Low complexity" evidence="5">
    <location>
        <begin position="33"/>
        <end position="54"/>
    </location>
</feature>